<dbReference type="KEGG" id="marh:Mia14_0742"/>
<dbReference type="Proteomes" id="UP000197679">
    <property type="component" value="Chromosome"/>
</dbReference>
<evidence type="ECO:0000313" key="1">
    <source>
        <dbReference type="EMBL" id="ASI14040.1"/>
    </source>
</evidence>
<protein>
    <submittedName>
        <fullName evidence="1">Uncharacterized protein</fullName>
    </submittedName>
</protein>
<sequence>MNMIYNVRVNQKLKYVRVYRIVKRLSKGENGLTKLFVKLFAKKGNTE</sequence>
<gene>
    <name evidence="1" type="ORF">Mia14_0742</name>
</gene>
<dbReference type="AlphaFoldDB" id="A0A218NNI3"/>
<dbReference type="EMBL" id="CP019964">
    <property type="protein sequence ID" value="ASI14040.1"/>
    <property type="molecule type" value="Genomic_DNA"/>
</dbReference>
<organism evidence="1 2">
    <name type="scientific">Candidatus Mancarchaeum acidiphilum</name>
    <dbReference type="NCBI Taxonomy" id="1920749"/>
    <lineage>
        <taxon>Archaea</taxon>
        <taxon>Candidatus Micrarchaeota</taxon>
        <taxon>Candidatus Mancarchaeum</taxon>
    </lineage>
</organism>
<accession>A0A218NNI3</accession>
<reference evidence="1 2" key="1">
    <citation type="journal article" date="2017" name="Nat. Commun.">
        <title>'ARMAN' archaea depend on association with euryarchaeal host in culture and in situ.</title>
        <authorList>
            <person name="Golyshina O."/>
            <person name="Toshchakov S."/>
            <person name="Makarova K."/>
            <person name="Gavrilov S."/>
            <person name="Korzhenkov A."/>
            <person name="La Cono V."/>
            <person name="Arcadi E."/>
            <person name="Nechitaylo T."/>
            <person name="Ferrer M."/>
            <person name="Kublanov I."/>
            <person name="Wolf Y."/>
            <person name="Yakimov M."/>
            <person name="Golyshin P."/>
            <person name="Slesarev A."/>
            <person name="Kozyavkin S."/>
        </authorList>
    </citation>
    <scope>NUCLEOTIDE SEQUENCE [LARGE SCALE GENOMIC DNA]</scope>
    <source>
        <strain evidence="1 2">Mia14</strain>
    </source>
</reference>
<proteinExistence type="predicted"/>
<evidence type="ECO:0000313" key="2">
    <source>
        <dbReference type="Proteomes" id="UP000197679"/>
    </source>
</evidence>
<keyword evidence="2" id="KW-1185">Reference proteome</keyword>
<name>A0A218NNI3_9ARCH</name>